<dbReference type="Proteomes" id="UP001295444">
    <property type="component" value="Chromosome 03"/>
</dbReference>
<organism evidence="2 3">
    <name type="scientific">Pelobates cultripes</name>
    <name type="common">Western spadefoot toad</name>
    <dbReference type="NCBI Taxonomy" id="61616"/>
    <lineage>
        <taxon>Eukaryota</taxon>
        <taxon>Metazoa</taxon>
        <taxon>Chordata</taxon>
        <taxon>Craniata</taxon>
        <taxon>Vertebrata</taxon>
        <taxon>Euteleostomi</taxon>
        <taxon>Amphibia</taxon>
        <taxon>Batrachia</taxon>
        <taxon>Anura</taxon>
        <taxon>Pelobatoidea</taxon>
        <taxon>Pelobatidae</taxon>
        <taxon>Pelobates</taxon>
    </lineage>
</organism>
<sequence length="118" mass="13398">MEYAEARRVVKKSIMKDKKYYKDGLAAEAEQAAHNSNMKQLYDTTKKLSGKYSKPERPVKDKEGKVITGLAQQMNRWSEHFEELLNRPAPPNPPDINPANKDLPITCGKPTREEIGKA</sequence>
<dbReference type="AlphaFoldDB" id="A0AAD1RLL1"/>
<reference evidence="2" key="1">
    <citation type="submission" date="2022-03" db="EMBL/GenBank/DDBJ databases">
        <authorList>
            <person name="Alioto T."/>
            <person name="Alioto T."/>
            <person name="Gomez Garrido J."/>
        </authorList>
    </citation>
    <scope>NUCLEOTIDE SEQUENCE</scope>
</reference>
<evidence type="ECO:0000313" key="3">
    <source>
        <dbReference type="Proteomes" id="UP001295444"/>
    </source>
</evidence>
<name>A0AAD1RLL1_PELCU</name>
<accession>A0AAD1RLL1</accession>
<gene>
    <name evidence="2" type="ORF">PECUL_23A018008</name>
</gene>
<evidence type="ECO:0000256" key="1">
    <source>
        <dbReference type="SAM" id="MobiDB-lite"/>
    </source>
</evidence>
<protein>
    <submittedName>
        <fullName evidence="2">Uncharacterized protein</fullName>
    </submittedName>
</protein>
<proteinExistence type="predicted"/>
<feature type="region of interest" description="Disordered" evidence="1">
    <location>
        <begin position="84"/>
        <end position="118"/>
    </location>
</feature>
<evidence type="ECO:0000313" key="2">
    <source>
        <dbReference type="EMBL" id="CAH2274308.1"/>
    </source>
</evidence>
<dbReference type="EMBL" id="OW240914">
    <property type="protein sequence ID" value="CAH2274308.1"/>
    <property type="molecule type" value="Genomic_DNA"/>
</dbReference>
<keyword evidence="3" id="KW-1185">Reference proteome</keyword>